<comment type="similarity">
    <text evidence="11">Belongs to the RecD family.</text>
</comment>
<evidence type="ECO:0000256" key="2">
    <source>
        <dbReference type="ARBA" id="ARBA00022741"/>
    </source>
</evidence>
<dbReference type="Proteomes" id="UP001257914">
    <property type="component" value="Unassembled WGS sequence"/>
</dbReference>
<keyword evidence="3 11" id="KW-0227">DNA damage</keyword>
<keyword evidence="4 11" id="KW-0378">Hydrolase</keyword>
<keyword evidence="9 11" id="KW-0234">DNA repair</keyword>
<evidence type="ECO:0000256" key="6">
    <source>
        <dbReference type="ARBA" id="ARBA00022839"/>
    </source>
</evidence>
<name>A0ABU3QWY3_9GAMM</name>
<proteinExistence type="inferred from homology"/>
<dbReference type="Gene3D" id="3.40.50.300">
    <property type="entry name" value="P-loop containing nucleotide triphosphate hydrolases"/>
    <property type="match status" value="3"/>
</dbReference>
<evidence type="ECO:0000256" key="7">
    <source>
        <dbReference type="ARBA" id="ARBA00022840"/>
    </source>
</evidence>
<dbReference type="RefSeq" id="WP_315945685.1">
    <property type="nucleotide sequence ID" value="NZ_JAWCUA010000001.1"/>
</dbReference>
<dbReference type="EMBL" id="JAWCUA010000001">
    <property type="protein sequence ID" value="MDU0111794.1"/>
    <property type="molecule type" value="Genomic_DNA"/>
</dbReference>
<keyword evidence="5 11" id="KW-0347">Helicase</keyword>
<gene>
    <name evidence="11 15" type="primary">recD</name>
    <name evidence="15" type="ORF">RT723_01970</name>
</gene>
<dbReference type="CDD" id="cd18809">
    <property type="entry name" value="SF1_C_RecD"/>
    <property type="match status" value="1"/>
</dbReference>
<dbReference type="Pfam" id="PF21185">
    <property type="entry name" value="RecD_N"/>
    <property type="match status" value="1"/>
</dbReference>
<organism evidence="15 16">
    <name type="scientific">Psychrosphaera aquimarina</name>
    <dbReference type="NCBI Taxonomy" id="2044854"/>
    <lineage>
        <taxon>Bacteria</taxon>
        <taxon>Pseudomonadati</taxon>
        <taxon>Pseudomonadota</taxon>
        <taxon>Gammaproteobacteria</taxon>
        <taxon>Alteromonadales</taxon>
        <taxon>Pseudoalteromonadaceae</taxon>
        <taxon>Psychrosphaera</taxon>
    </lineage>
</organism>
<comment type="miscellaneous">
    <text evidence="11">In the RecBCD complex, RecB has a slow 3'-5' helicase, an exonuclease activity and loads RecA onto ssDNA, RecD has a fast 5'-3' helicase activity, while RecC stimulates the ATPase and processivity of the RecB helicase and contributes to recognition of the Chi site.</text>
</comment>
<dbReference type="InterPro" id="IPR041851">
    <property type="entry name" value="RecD_N_sf"/>
</dbReference>
<evidence type="ECO:0000256" key="11">
    <source>
        <dbReference type="HAMAP-Rule" id="MF_01487"/>
    </source>
</evidence>
<keyword evidence="7 11" id="KW-0067">ATP-binding</keyword>
<keyword evidence="1 11" id="KW-0540">Nuclease</keyword>
<keyword evidence="6 11" id="KW-0269">Exonuclease</keyword>
<comment type="catalytic activity">
    <reaction evidence="11">
        <text>ATP + H2O = ADP + phosphate + H(+)</text>
        <dbReference type="Rhea" id="RHEA:13065"/>
        <dbReference type="ChEBI" id="CHEBI:15377"/>
        <dbReference type="ChEBI" id="CHEBI:15378"/>
        <dbReference type="ChEBI" id="CHEBI:30616"/>
        <dbReference type="ChEBI" id="CHEBI:43474"/>
        <dbReference type="ChEBI" id="CHEBI:456216"/>
        <dbReference type="EC" id="5.6.2.3"/>
    </reaction>
</comment>
<keyword evidence="10 11" id="KW-0413">Isomerase</keyword>
<evidence type="ECO:0000313" key="15">
    <source>
        <dbReference type="EMBL" id="MDU0111794.1"/>
    </source>
</evidence>
<dbReference type="GO" id="GO:0008854">
    <property type="term" value="F:exodeoxyribonuclease V activity"/>
    <property type="evidence" value="ECO:0007669"/>
    <property type="project" value="UniProtKB-EC"/>
</dbReference>
<evidence type="ECO:0000256" key="3">
    <source>
        <dbReference type="ARBA" id="ARBA00022763"/>
    </source>
</evidence>
<dbReference type="Pfam" id="PF13538">
    <property type="entry name" value="UvrD_C_2"/>
    <property type="match status" value="1"/>
</dbReference>
<evidence type="ECO:0000259" key="13">
    <source>
        <dbReference type="Pfam" id="PF13538"/>
    </source>
</evidence>
<evidence type="ECO:0000256" key="10">
    <source>
        <dbReference type="ARBA" id="ARBA00023235"/>
    </source>
</evidence>
<keyword evidence="16" id="KW-1185">Reference proteome</keyword>
<reference evidence="15 16" key="1">
    <citation type="submission" date="2023-10" db="EMBL/GenBank/DDBJ databases">
        <title>Psychrosphaera aquimaarina strain SW33 isolated from seawater.</title>
        <authorList>
            <person name="Bayburt H."/>
            <person name="Kim J.M."/>
            <person name="Choi B.J."/>
            <person name="Jeon C.O."/>
        </authorList>
    </citation>
    <scope>NUCLEOTIDE SEQUENCE [LARGE SCALE GENOMIC DNA]</scope>
    <source>
        <strain evidence="15 16">KCTC 52743</strain>
    </source>
</reference>
<dbReference type="InterPro" id="IPR027785">
    <property type="entry name" value="UvrD-like_helicase_C"/>
</dbReference>
<keyword evidence="8 11" id="KW-0238">DNA-binding</keyword>
<dbReference type="CDD" id="cd17933">
    <property type="entry name" value="DEXSc_RecD-like"/>
    <property type="match status" value="1"/>
</dbReference>
<dbReference type="SUPFAM" id="SSF52540">
    <property type="entry name" value="P-loop containing nucleoside triphosphate hydrolases"/>
    <property type="match status" value="2"/>
</dbReference>
<dbReference type="PANTHER" id="PTHR43788">
    <property type="entry name" value="DNA2/NAM7 HELICASE FAMILY MEMBER"/>
    <property type="match status" value="1"/>
</dbReference>
<evidence type="ECO:0000256" key="8">
    <source>
        <dbReference type="ARBA" id="ARBA00023125"/>
    </source>
</evidence>
<dbReference type="NCBIfam" id="TIGR01447">
    <property type="entry name" value="recD"/>
    <property type="match status" value="1"/>
</dbReference>
<dbReference type="InterPro" id="IPR049550">
    <property type="entry name" value="RecD_N"/>
</dbReference>
<dbReference type="InterPro" id="IPR050534">
    <property type="entry name" value="Coronavir_polyprotein_1ab"/>
</dbReference>
<sequence length="727" mass="82535">MTDTNKTNSSNTNSTNTDLDNAMVEKPIKQWFKNTSVFVQGIENEHTIELSDDINCKLDKANDSTNLANRELPETLQWLLLLKQHKIIQSMDYHFACFIYGEMIVNNELGNTIKLTRSEINFVLLLTAKLSYDMSLQDACLHLDQVNLSQPFTWLPPELQQHNLTKQVLEQLPIQSQWQDILLNSGLTSQFTLDEDEYSIETDGMPLVLFHNCLYMRRYFNYEKAVVSFIKGEANDKAYWFNTLDKQQIENVVNTLFEPSQEIDWQKQAVINSITKPFSVISGGPGTGKTTTVVKLLATLLQLHDQYEQTQQYTSPNTTQVLGLNIQLAAPTGKAAQRLAESITHSLGSLQLNSTIKDRLPNTAVTIHRLLKPQGLNEFTYNENNKLFVDVLIVDEASMVDLSLMSKLLAAVPKHAQVILLGDRQQLSSVETGNVLAEICRVETQSLNLVVELQKSYRFSAAGLIGRLARFINQGNSAKVISLLSDQANQDAHNILDAELNWIKPDLDSYHSLIEFSFKHQLLLIQQAKEFIHQPTELSYAFLTRLFDHLLQFQILTCVKEGEFGVEGINRHIKQRLISRKLVNHHEQHYHCRPVMISENAYHLGLYNGDIGLQLIGSDKQLMTYFLQPDGQVMKVSCQRLPKHETVYAMTVHKSQGSEFKHVALVLPDANLNNKILSREILYTGLTRAKKQFTIFGQAQEIQQAINKATVRQSGLSLLLRHNMSST</sequence>
<comment type="subunit">
    <text evidence="11">Heterotrimer of RecB, RecC and RecD. All subunits contribute to DNA-binding.</text>
</comment>
<keyword evidence="2 11" id="KW-0547">Nucleotide-binding</keyword>
<feature type="binding site" evidence="11">
    <location>
        <begin position="283"/>
        <end position="290"/>
    </location>
    <ligand>
        <name>ATP</name>
        <dbReference type="ChEBI" id="CHEBI:30616"/>
    </ligand>
</feature>
<dbReference type="InterPro" id="IPR006344">
    <property type="entry name" value="RecD"/>
</dbReference>
<dbReference type="Gene3D" id="1.10.10.1020">
    <property type="entry name" value="RecBCD complex, subunit RecD, N-terminal domain"/>
    <property type="match status" value="1"/>
</dbReference>
<dbReference type="HAMAP" id="MF_01487">
    <property type="entry name" value="RecD"/>
    <property type="match status" value="1"/>
</dbReference>
<evidence type="ECO:0000256" key="1">
    <source>
        <dbReference type="ARBA" id="ARBA00022722"/>
    </source>
</evidence>
<evidence type="ECO:0000259" key="14">
    <source>
        <dbReference type="Pfam" id="PF21185"/>
    </source>
</evidence>
<comment type="caution">
    <text evidence="15">The sequence shown here is derived from an EMBL/GenBank/DDBJ whole genome shotgun (WGS) entry which is preliminary data.</text>
</comment>
<dbReference type="Pfam" id="PF13245">
    <property type="entry name" value="AAA_19"/>
    <property type="match status" value="1"/>
</dbReference>
<feature type="domain" description="RecBCD enzyme subunit RecD N-terminal" evidence="14">
    <location>
        <begin position="85"/>
        <end position="215"/>
    </location>
</feature>
<evidence type="ECO:0000256" key="12">
    <source>
        <dbReference type="SAM" id="MobiDB-lite"/>
    </source>
</evidence>
<accession>A0ABU3QWY3</accession>
<evidence type="ECO:0000313" key="16">
    <source>
        <dbReference type="Proteomes" id="UP001257914"/>
    </source>
</evidence>
<evidence type="ECO:0000256" key="5">
    <source>
        <dbReference type="ARBA" id="ARBA00022806"/>
    </source>
</evidence>
<evidence type="ECO:0000256" key="9">
    <source>
        <dbReference type="ARBA" id="ARBA00023204"/>
    </source>
</evidence>
<evidence type="ECO:0000256" key="4">
    <source>
        <dbReference type="ARBA" id="ARBA00022801"/>
    </source>
</evidence>
<comment type="function">
    <text evidence="11">A helicase/nuclease that prepares dsDNA breaks (DSB) for recombinational DNA repair. Binds to DSBs and unwinds DNA via a highly rapid and processive ATP-dependent bidirectional helicase activity. Unwinds dsDNA until it encounters a Chi (crossover hotspot instigator) sequence from the 3' direction. Cuts ssDNA a few nucleotides 3' to the Chi site. The properties and activities of the enzyme are changed at Chi. The Chi-altered holoenzyme produces a long 3'-ssDNA overhang and facilitates RecA-binding to the ssDNA for homologous DNA recombination and repair. Holoenzyme degrades any linearized DNA that is unable to undergo homologous recombination. In the holoenzyme this subunit has ssDNA-dependent ATPase and 5'-3' helicase activity. When added to pre-assembled RecBC greatly stimulates nuclease activity and augments holoenzyme processivity. Negatively regulates the RecA-loading ability of RecBCD.</text>
</comment>
<protein>
    <recommendedName>
        <fullName evidence="11">RecBCD enzyme subunit RecD</fullName>
        <ecNumber evidence="11">5.6.2.3</ecNumber>
    </recommendedName>
    <alternativeName>
        <fullName evidence="11">DNA 5'-3' helicase subunit RecD</fullName>
    </alternativeName>
    <alternativeName>
        <fullName evidence="11">Exonuclease V subunit RecD</fullName>
        <shortName evidence="11">ExoV subunit RecD</shortName>
    </alternativeName>
    <alternativeName>
        <fullName evidence="11">Helicase/nuclease RecBCD subunit RecD</fullName>
    </alternativeName>
</protein>
<dbReference type="InterPro" id="IPR027417">
    <property type="entry name" value="P-loop_NTPase"/>
</dbReference>
<feature type="region of interest" description="Disordered" evidence="12">
    <location>
        <begin position="1"/>
        <end position="20"/>
    </location>
</feature>
<feature type="domain" description="UvrD-like helicase C-terminal" evidence="13">
    <location>
        <begin position="647"/>
        <end position="692"/>
    </location>
</feature>
<dbReference type="PANTHER" id="PTHR43788:SF6">
    <property type="entry name" value="DNA HELICASE B"/>
    <property type="match status" value="1"/>
</dbReference>
<dbReference type="EC" id="5.6.2.3" evidence="11"/>